<dbReference type="InterPro" id="IPR029063">
    <property type="entry name" value="SAM-dependent_MTases_sf"/>
</dbReference>
<dbReference type="SUPFAM" id="SSF53335">
    <property type="entry name" value="S-adenosyl-L-methionine-dependent methyltransferases"/>
    <property type="match status" value="1"/>
</dbReference>
<dbReference type="Gene3D" id="3.40.50.150">
    <property type="entry name" value="Vaccinia Virus protein VP39"/>
    <property type="match status" value="1"/>
</dbReference>
<name>A0ABP0U5W9_9BRYO</name>
<dbReference type="PANTHER" id="PTHR31009">
    <property type="entry name" value="S-ADENOSYL-L-METHIONINE:CARBOXYL METHYLTRANSFERASE FAMILY PROTEIN"/>
    <property type="match status" value="1"/>
</dbReference>
<evidence type="ECO:0000256" key="2">
    <source>
        <dbReference type="ARBA" id="ARBA00022842"/>
    </source>
</evidence>
<protein>
    <submittedName>
        <fullName evidence="3">Uncharacterized protein</fullName>
    </submittedName>
</protein>
<evidence type="ECO:0000313" key="4">
    <source>
        <dbReference type="Proteomes" id="UP001497512"/>
    </source>
</evidence>
<keyword evidence="4" id="KW-1185">Reference proteome</keyword>
<dbReference type="Pfam" id="PF03492">
    <property type="entry name" value="Methyltransf_7"/>
    <property type="match status" value="1"/>
</dbReference>
<keyword evidence="2" id="KW-0460">Magnesium</keyword>
<sequence>MEKVFSMVGSDGEFSYHQMGVIQAYTIRKLEPLLVEAIKHLSLPEHGPLHIADFGCSTEKNSITCINFIVKSIAERYAKAAGETSGHDTTCMPKMLVFFVDLPLNDFNHLIQLLASNKAKNGGDSTGVDGADVEKVNNYFSATMGGSFYNRSLPKESMHFAISTICNRVITKVCDPKTNSCTCCNSPNPSLSFTLHGRGRWWGQSWRHTWAYKPPMNVLFATNDALQLTPLPSFPTPKLKKNTSASTLVFLLVVLKRKVPKSMVPSPF</sequence>
<dbReference type="InterPro" id="IPR005299">
    <property type="entry name" value="MeTrfase_7"/>
</dbReference>
<dbReference type="InterPro" id="IPR042086">
    <property type="entry name" value="MeTrfase_capping"/>
</dbReference>
<dbReference type="Proteomes" id="UP001497512">
    <property type="component" value="Chromosome 19"/>
</dbReference>
<proteinExistence type="predicted"/>
<dbReference type="EMBL" id="OZ019911">
    <property type="protein sequence ID" value="CAK9213680.1"/>
    <property type="molecule type" value="Genomic_DNA"/>
</dbReference>
<keyword evidence="1" id="KW-0479">Metal-binding</keyword>
<accession>A0ABP0U5W9</accession>
<evidence type="ECO:0000313" key="3">
    <source>
        <dbReference type="EMBL" id="CAK9213680.1"/>
    </source>
</evidence>
<reference evidence="3" key="1">
    <citation type="submission" date="2024-02" db="EMBL/GenBank/DDBJ databases">
        <authorList>
            <consortium name="ELIXIR-Norway"/>
            <consortium name="Elixir Norway"/>
        </authorList>
    </citation>
    <scope>NUCLEOTIDE SEQUENCE</scope>
</reference>
<organism evidence="3 4">
    <name type="scientific">Sphagnum troendelagicum</name>
    <dbReference type="NCBI Taxonomy" id="128251"/>
    <lineage>
        <taxon>Eukaryota</taxon>
        <taxon>Viridiplantae</taxon>
        <taxon>Streptophyta</taxon>
        <taxon>Embryophyta</taxon>
        <taxon>Bryophyta</taxon>
        <taxon>Sphagnophytina</taxon>
        <taxon>Sphagnopsida</taxon>
        <taxon>Sphagnales</taxon>
        <taxon>Sphagnaceae</taxon>
        <taxon>Sphagnum</taxon>
    </lineage>
</organism>
<dbReference type="Gene3D" id="1.10.1200.270">
    <property type="entry name" value="Methyltransferase, alpha-helical capping domain"/>
    <property type="match status" value="1"/>
</dbReference>
<gene>
    <name evidence="3" type="ORF">CSSPTR1EN2_LOCUS11870</name>
</gene>
<evidence type="ECO:0000256" key="1">
    <source>
        <dbReference type="ARBA" id="ARBA00022723"/>
    </source>
</evidence>